<feature type="region of interest" description="Disordered" evidence="3">
    <location>
        <begin position="110"/>
        <end position="132"/>
    </location>
</feature>
<dbReference type="EMBL" id="WUUU01000007">
    <property type="protein sequence ID" value="MXR19485.1"/>
    <property type="molecule type" value="Genomic_DNA"/>
</dbReference>
<dbReference type="AlphaFoldDB" id="A0A6B0SCL5"/>
<keyword evidence="5" id="KW-1185">Reference proteome</keyword>
<comment type="similarity">
    <text evidence="1">Belongs to the 4-hydroxybenzoyl-CoA thioesterase family.</text>
</comment>
<sequence length="132" mass="14549">MTEFGFTHTVDVRYQDYDMLGHVNNAVYLTYLEDARSAYFAERLGLSFGDIDMVVAHLEVDFRAPVKDADEVDVAIAVTDVGDTSFTMGYEVRDGDTVALEGESVQVTVDPETGESRPIPEAWRDAFGSPTA</sequence>
<evidence type="ECO:0000313" key="5">
    <source>
        <dbReference type="Proteomes" id="UP000471521"/>
    </source>
</evidence>
<accession>A0A6B0SCL5</accession>
<dbReference type="InterPro" id="IPR029069">
    <property type="entry name" value="HotDog_dom_sf"/>
</dbReference>
<dbReference type="SUPFAM" id="SSF54637">
    <property type="entry name" value="Thioesterase/thiol ester dehydrase-isomerase"/>
    <property type="match status" value="1"/>
</dbReference>
<dbReference type="PANTHER" id="PTHR31793">
    <property type="entry name" value="4-HYDROXYBENZOYL-COA THIOESTERASE FAMILY MEMBER"/>
    <property type="match status" value="1"/>
</dbReference>
<dbReference type="RefSeq" id="WP_159525075.1">
    <property type="nucleotide sequence ID" value="NZ_WUUU01000007.1"/>
</dbReference>
<dbReference type="Proteomes" id="UP000471521">
    <property type="component" value="Unassembled WGS sequence"/>
</dbReference>
<evidence type="ECO:0000256" key="3">
    <source>
        <dbReference type="SAM" id="MobiDB-lite"/>
    </source>
</evidence>
<dbReference type="Gene3D" id="3.10.129.10">
    <property type="entry name" value="Hotdog Thioesterase"/>
    <property type="match status" value="1"/>
</dbReference>
<dbReference type="GO" id="GO:0047617">
    <property type="term" value="F:fatty acyl-CoA hydrolase activity"/>
    <property type="evidence" value="ECO:0007669"/>
    <property type="project" value="TreeGrafter"/>
</dbReference>
<protein>
    <submittedName>
        <fullName evidence="4">Acyl-CoA thioesterase</fullName>
    </submittedName>
</protein>
<evidence type="ECO:0000256" key="1">
    <source>
        <dbReference type="ARBA" id="ARBA00005953"/>
    </source>
</evidence>
<dbReference type="PANTHER" id="PTHR31793:SF27">
    <property type="entry name" value="NOVEL THIOESTERASE SUPERFAMILY DOMAIN AND SAPOSIN A-TYPE DOMAIN CONTAINING PROTEIN (0610012H03RIK)"/>
    <property type="match status" value="1"/>
</dbReference>
<reference evidence="4 5" key="1">
    <citation type="submission" date="2019-12" db="EMBL/GenBank/DDBJ databases">
        <title>Isolation and characterization of three novel carbon monoxide-oxidizing members of Halobacteria from salione crusts and soils.</title>
        <authorList>
            <person name="Myers M.R."/>
            <person name="King G.M."/>
        </authorList>
    </citation>
    <scope>NUCLEOTIDE SEQUENCE [LARGE SCALE GENOMIC DNA]</scope>
    <source>
        <strain evidence="4 5">PCN9</strain>
    </source>
</reference>
<dbReference type="OrthoDB" id="56956at2157"/>
<dbReference type="InterPro" id="IPR050563">
    <property type="entry name" value="4-hydroxybenzoyl-CoA_TE"/>
</dbReference>
<organism evidence="4 5">
    <name type="scientific">Halobacterium bonnevillei</name>
    <dbReference type="NCBI Taxonomy" id="2692200"/>
    <lineage>
        <taxon>Archaea</taxon>
        <taxon>Methanobacteriati</taxon>
        <taxon>Methanobacteriota</taxon>
        <taxon>Stenosarchaea group</taxon>
        <taxon>Halobacteria</taxon>
        <taxon>Halobacteriales</taxon>
        <taxon>Halobacteriaceae</taxon>
        <taxon>Halobacterium</taxon>
    </lineage>
</organism>
<gene>
    <name evidence="4" type="ORF">GRX66_02270</name>
</gene>
<dbReference type="CDD" id="cd00586">
    <property type="entry name" value="4HBT"/>
    <property type="match status" value="1"/>
</dbReference>
<evidence type="ECO:0000313" key="4">
    <source>
        <dbReference type="EMBL" id="MXR19485.1"/>
    </source>
</evidence>
<proteinExistence type="inferred from homology"/>
<dbReference type="Pfam" id="PF13279">
    <property type="entry name" value="4HBT_2"/>
    <property type="match status" value="1"/>
</dbReference>
<name>A0A6B0SCL5_9EURY</name>
<comment type="caution">
    <text evidence="4">The sequence shown here is derived from an EMBL/GenBank/DDBJ whole genome shotgun (WGS) entry which is preliminary data.</text>
</comment>
<evidence type="ECO:0000256" key="2">
    <source>
        <dbReference type="ARBA" id="ARBA00022801"/>
    </source>
</evidence>
<keyword evidence="2" id="KW-0378">Hydrolase</keyword>